<dbReference type="EMBL" id="BART01011083">
    <property type="protein sequence ID" value="GAG80525.1"/>
    <property type="molecule type" value="Genomic_DNA"/>
</dbReference>
<comment type="caution">
    <text evidence="1">The sequence shown here is derived from an EMBL/GenBank/DDBJ whole genome shotgun (WGS) entry which is preliminary data.</text>
</comment>
<dbReference type="Pfam" id="PF14092">
    <property type="entry name" value="DUF4270"/>
    <property type="match status" value="1"/>
</dbReference>
<evidence type="ECO:0000313" key="1">
    <source>
        <dbReference type="EMBL" id="GAG80525.1"/>
    </source>
</evidence>
<organism evidence="1">
    <name type="scientific">marine sediment metagenome</name>
    <dbReference type="NCBI Taxonomy" id="412755"/>
    <lineage>
        <taxon>unclassified sequences</taxon>
        <taxon>metagenomes</taxon>
        <taxon>ecological metagenomes</taxon>
    </lineage>
</organism>
<accession>X1ADG0</accession>
<protein>
    <recommendedName>
        <fullName evidence="2">DUF4270 domain-containing protein</fullName>
    </recommendedName>
</protein>
<evidence type="ECO:0008006" key="2">
    <source>
        <dbReference type="Google" id="ProtNLM"/>
    </source>
</evidence>
<proteinExistence type="predicted"/>
<dbReference type="AlphaFoldDB" id="X1ADG0"/>
<name>X1ADG0_9ZZZZ</name>
<dbReference type="InterPro" id="IPR025366">
    <property type="entry name" value="DUF4270"/>
</dbReference>
<feature type="non-terminal residue" evidence="1">
    <location>
        <position position="1"/>
    </location>
</feature>
<reference evidence="1" key="1">
    <citation type="journal article" date="2014" name="Front. Microbiol.">
        <title>High frequency of phylogenetically diverse reductive dehalogenase-homologous genes in deep subseafloor sedimentary metagenomes.</title>
        <authorList>
            <person name="Kawai M."/>
            <person name="Futagami T."/>
            <person name="Toyoda A."/>
            <person name="Takaki Y."/>
            <person name="Nishi S."/>
            <person name="Hori S."/>
            <person name="Arai W."/>
            <person name="Tsubouchi T."/>
            <person name="Morono Y."/>
            <person name="Uchiyama I."/>
            <person name="Ito T."/>
            <person name="Fujiyama A."/>
            <person name="Inagaki F."/>
            <person name="Takami H."/>
        </authorList>
    </citation>
    <scope>NUCLEOTIDE SEQUENCE</scope>
    <source>
        <strain evidence="1">Expedition CK06-06</strain>
    </source>
</reference>
<sequence>LPTAPGTMTIYYTNEEIVDEEADEDLNYNGITGESDVLANVKQTMTFGFGGVRTGKYDREYAGSAIAPLLLNPDYVNGETKLYVQGAAGSEVVIELFDQETLNYLRQENFLINEANLIFYIDGDQGDVPDRLFLYKYDYHSLIEDYYNTQLGQEMFGGTLEYDSDGNPEKYTFRITDYMSRVLNPSNPIASSKLALKNFVSTDNLDLSTFDTIVQDWNWIPKDVVLHGNRPKVDDKRLKLQIYYSK</sequence>
<gene>
    <name evidence="1" type="ORF">S01H4_23786</name>
</gene>